<dbReference type="InterPro" id="IPR005107">
    <property type="entry name" value="CO_DH_flav_C"/>
</dbReference>
<feature type="domain" description="FAD-binding PCMH-type" evidence="4">
    <location>
        <begin position="1"/>
        <end position="177"/>
    </location>
</feature>
<dbReference type="InterPro" id="IPR002346">
    <property type="entry name" value="Mopterin_DH_FAD-bd"/>
</dbReference>
<dbReference type="Proteomes" id="UP001549076">
    <property type="component" value="Unassembled WGS sequence"/>
</dbReference>
<dbReference type="RefSeq" id="WP_354199349.1">
    <property type="nucleotide sequence ID" value="NZ_JBEPML010000025.1"/>
</dbReference>
<evidence type="ECO:0000256" key="3">
    <source>
        <dbReference type="ARBA" id="ARBA00023002"/>
    </source>
</evidence>
<dbReference type="Pfam" id="PF03450">
    <property type="entry name" value="CO_deh_flav_C"/>
    <property type="match status" value="1"/>
</dbReference>
<keyword evidence="3 5" id="KW-0560">Oxidoreductase</keyword>
<evidence type="ECO:0000256" key="1">
    <source>
        <dbReference type="ARBA" id="ARBA00022630"/>
    </source>
</evidence>
<dbReference type="PROSITE" id="PS51387">
    <property type="entry name" value="FAD_PCMH"/>
    <property type="match status" value="1"/>
</dbReference>
<dbReference type="InterPro" id="IPR016166">
    <property type="entry name" value="FAD-bd_PCMH"/>
</dbReference>
<dbReference type="InterPro" id="IPR036683">
    <property type="entry name" value="CO_DH_flav_C_dom_sf"/>
</dbReference>
<dbReference type="SMART" id="SM01092">
    <property type="entry name" value="CO_deh_flav_C"/>
    <property type="match status" value="1"/>
</dbReference>
<dbReference type="EC" id="1.2.7.4" evidence="5"/>
<evidence type="ECO:0000259" key="4">
    <source>
        <dbReference type="PROSITE" id="PS51387"/>
    </source>
</evidence>
<keyword evidence="1" id="KW-0285">Flavoprotein</keyword>
<sequence length="293" mass="31429">MKPPSFSYLRPASLEEAVVALCESGDDAMVLAGGQSLLPAMVLRVARPSVLVDISSLRELRQVEIDDQCITIGAAVTHNEILHSDELASAMPVLRTAAGWIAHYSIREKGTFGGSLANADPASEWPCIAICIGATVHVAGREGSKAVKAEEFFLGPLTSALEPGEIITHVTIPRLDDGEIVVFDELAAQHGAFGYVLVAIKARLVRNRIKDIRICVGGCGGVPELAMSHAEEFQEAELNEQLAVQMAEVTVKRLEPDGDRYIASDDRRQMAAELIRRNLLELGAKLGQGKLGA</sequence>
<dbReference type="PANTHER" id="PTHR42659:SF2">
    <property type="entry name" value="XANTHINE DEHYDROGENASE SUBUNIT C-RELATED"/>
    <property type="match status" value="1"/>
</dbReference>
<dbReference type="InterPro" id="IPR036318">
    <property type="entry name" value="FAD-bd_PCMH-like_sf"/>
</dbReference>
<keyword evidence="6" id="KW-1185">Reference proteome</keyword>
<gene>
    <name evidence="5" type="ORF">ABID37_004756</name>
</gene>
<evidence type="ECO:0000313" key="6">
    <source>
        <dbReference type="Proteomes" id="UP001549076"/>
    </source>
</evidence>
<dbReference type="InterPro" id="IPR051312">
    <property type="entry name" value="Diverse_Substr_Oxidored"/>
</dbReference>
<dbReference type="Gene3D" id="3.30.390.50">
    <property type="entry name" value="CO dehydrogenase flavoprotein, C-terminal domain"/>
    <property type="match status" value="1"/>
</dbReference>
<proteinExistence type="predicted"/>
<dbReference type="Gene3D" id="3.30.465.10">
    <property type="match status" value="1"/>
</dbReference>
<comment type="caution">
    <text evidence="5">The sequence shown here is derived from an EMBL/GenBank/DDBJ whole genome shotgun (WGS) entry which is preliminary data.</text>
</comment>
<dbReference type="EMBL" id="JBEPML010000025">
    <property type="protein sequence ID" value="MET3794516.1"/>
    <property type="molecule type" value="Genomic_DNA"/>
</dbReference>
<name>A0ABV2N6S3_9HYPH</name>
<organism evidence="5 6">
    <name type="scientific">Aquamicrobium terrae</name>
    <dbReference type="NCBI Taxonomy" id="1324945"/>
    <lineage>
        <taxon>Bacteria</taxon>
        <taxon>Pseudomonadati</taxon>
        <taxon>Pseudomonadota</taxon>
        <taxon>Alphaproteobacteria</taxon>
        <taxon>Hyphomicrobiales</taxon>
        <taxon>Phyllobacteriaceae</taxon>
        <taxon>Aquamicrobium</taxon>
    </lineage>
</organism>
<dbReference type="Gene3D" id="3.30.43.10">
    <property type="entry name" value="Uridine Diphospho-n-acetylenolpyruvylglucosamine Reductase, domain 2"/>
    <property type="match status" value="1"/>
</dbReference>
<dbReference type="SUPFAM" id="SSF56176">
    <property type="entry name" value="FAD-binding/transporter-associated domain-like"/>
    <property type="match status" value="1"/>
</dbReference>
<dbReference type="GO" id="GO:0043885">
    <property type="term" value="F:anaerobic carbon-monoxide dehydrogenase activity"/>
    <property type="evidence" value="ECO:0007669"/>
    <property type="project" value="UniProtKB-EC"/>
</dbReference>
<protein>
    <submittedName>
        <fullName evidence="5">Carbon-monoxide dehydrogenase medium subunit</fullName>
        <ecNumber evidence="5">1.2.7.4</ecNumber>
    </submittedName>
</protein>
<dbReference type="InterPro" id="IPR016169">
    <property type="entry name" value="FAD-bd_PCMH_sub2"/>
</dbReference>
<keyword evidence="2" id="KW-0274">FAD</keyword>
<evidence type="ECO:0000313" key="5">
    <source>
        <dbReference type="EMBL" id="MET3794516.1"/>
    </source>
</evidence>
<dbReference type="SUPFAM" id="SSF55447">
    <property type="entry name" value="CO dehydrogenase flavoprotein C-terminal domain-like"/>
    <property type="match status" value="1"/>
</dbReference>
<reference evidence="5 6" key="1">
    <citation type="submission" date="2024-06" db="EMBL/GenBank/DDBJ databases">
        <title>Genomic Encyclopedia of Type Strains, Phase IV (KMG-IV): sequencing the most valuable type-strain genomes for metagenomic binning, comparative biology and taxonomic classification.</title>
        <authorList>
            <person name="Goeker M."/>
        </authorList>
    </citation>
    <scope>NUCLEOTIDE SEQUENCE [LARGE SCALE GENOMIC DNA]</scope>
    <source>
        <strain evidence="5 6">DSM 27865</strain>
    </source>
</reference>
<dbReference type="Pfam" id="PF00941">
    <property type="entry name" value="FAD_binding_5"/>
    <property type="match status" value="1"/>
</dbReference>
<evidence type="ECO:0000256" key="2">
    <source>
        <dbReference type="ARBA" id="ARBA00022827"/>
    </source>
</evidence>
<dbReference type="InterPro" id="IPR016167">
    <property type="entry name" value="FAD-bd_PCMH_sub1"/>
</dbReference>
<accession>A0ABV2N6S3</accession>
<dbReference type="PANTHER" id="PTHR42659">
    <property type="entry name" value="XANTHINE DEHYDROGENASE SUBUNIT C-RELATED"/>
    <property type="match status" value="1"/>
</dbReference>